<keyword evidence="2" id="KW-1185">Reference proteome</keyword>
<dbReference type="InterPro" id="IPR010272">
    <property type="entry name" value="T6SS_TssF"/>
</dbReference>
<dbReference type="PANTHER" id="PTHR35370">
    <property type="entry name" value="CYTOPLASMIC PROTEIN-RELATED-RELATED"/>
    <property type="match status" value="1"/>
</dbReference>
<proteinExistence type="predicted"/>
<dbReference type="InterPro" id="IPR010732">
    <property type="entry name" value="T6SS_TssG-like"/>
</dbReference>
<organism evidence="1 2">
    <name type="scientific">Pelotalea chapellei</name>
    <dbReference type="NCBI Taxonomy" id="44671"/>
    <lineage>
        <taxon>Bacteria</taxon>
        <taxon>Pseudomonadati</taxon>
        <taxon>Thermodesulfobacteriota</taxon>
        <taxon>Desulfuromonadia</taxon>
        <taxon>Geobacterales</taxon>
        <taxon>Geobacteraceae</taxon>
        <taxon>Pelotalea</taxon>
    </lineage>
</organism>
<reference evidence="1 2" key="1">
    <citation type="submission" date="2021-05" db="EMBL/GenBank/DDBJ databases">
        <title>The draft genome of Geobacter chapellei DSM 13688.</title>
        <authorList>
            <person name="Xu Z."/>
            <person name="Masuda Y."/>
            <person name="Itoh H."/>
            <person name="Senoo K."/>
        </authorList>
    </citation>
    <scope>NUCLEOTIDE SEQUENCE [LARGE SCALE GENOMIC DNA]</scope>
    <source>
        <strain evidence="1 2">DSM 13688</strain>
    </source>
</reference>
<accession>A0ABS5UAS2</accession>
<dbReference type="Proteomes" id="UP000784128">
    <property type="component" value="Unassembled WGS sequence"/>
</dbReference>
<protein>
    <submittedName>
        <fullName evidence="1">Type VI secretion system baseplate subunit TssF</fullName>
    </submittedName>
</protein>
<dbReference type="Pfam" id="PF06996">
    <property type="entry name" value="T6SS_TssG"/>
    <property type="match status" value="1"/>
</dbReference>
<dbReference type="RefSeq" id="WP_214300117.1">
    <property type="nucleotide sequence ID" value="NZ_JAHDYS010000013.1"/>
</dbReference>
<dbReference type="PANTHER" id="PTHR35370:SF4">
    <property type="entry name" value="TYPE VI SECRETION SYSTEM BASEPLATE SUBUNIT TSSF"/>
    <property type="match status" value="1"/>
</dbReference>
<dbReference type="NCBIfam" id="TIGR03359">
    <property type="entry name" value="VI_chp_6"/>
    <property type="match status" value="1"/>
</dbReference>
<comment type="caution">
    <text evidence="1">The sequence shown here is derived from an EMBL/GenBank/DDBJ whole genome shotgun (WGS) entry which is preliminary data.</text>
</comment>
<dbReference type="Pfam" id="PF05947">
    <property type="entry name" value="T6SS_TssF"/>
    <property type="match status" value="1"/>
</dbReference>
<gene>
    <name evidence="1" type="primary">tssF</name>
    <name evidence="1" type="ORF">KJB30_13350</name>
</gene>
<name>A0ABS5UAS2_9BACT</name>
<sequence length="934" mass="104114">MAATAWQSPSPLIDDLLARGHEFSFDQVMRLARSVLGPDTAPELPESAWQERVRVRPDLSLAFPAADVARVKQDGAGLLIETTFLGLYGSSSPLPTHYTEDLLDEAGADCSVSRDFLDILHQRMYQLYLQCFNKYRLFNQVVEEQNPRDRERLFCLIGLGEKELREGLPDAWSLVRYAGLLSQFPRSASGLQTLLRDALGVHRVKVEQCVLRQVLIPVDQRMKLSLSGMCLGMNSILGSEMPDRSGKFRIHLGPLKKKEYDSFLPGTPRHEKLVRLIRLYITDPLDFDLKLVLAEREAEPIRLGESNGARLGWNSWCFAGDALDETSALFPLAHSAAQTTTTVAKASGCPTERKESSKLIDYYQQELAILRDLATGYAEVHPELSSMVSGHLADSGVERLFEGTAFLNANLRRKLDDDFPEIIHELTEALHPWDLRPIPATTIVAFSPKPELVQSLLISAGAEVASIPVQGTKCRFQTCFDVVVHPLTLLETSFSQPSGQAPSIRLQCELHGMGLSGWKVKTLRFFLGDDYPAACDMYLLLMRYLKRIVITSLDNGAAIELPADNLKPVGLADGESMLTKEPSLLPGHLLLQEYFLFHDKFLSIDLTGLGACRSLGGGSRFEIRFELTATPPVVPQVNDKSFILFATPVVNLFEHQAKSISFTTELQKQIIRPVGEQPSHYQLYSVDQVEGLAKKNSAKITYNVQNPLLRHTKDSHICNITRSKSPDGDGFDTFLSIPPLKNETNTSRTKLNIDLTCTNGTLPDQLNIGDVCTAINGTPESVNPMNITAVTAATFPENRQNRQWSLLSGFSLNSISLNGVDNFLAIIRLFILTNCRDLTFVEANKKRIDGIIEIEVLPTDRLMKGRMFRGYEVCLKLNGDHYTGSGDLYLFSSVLERFLGGYVTQNCFIRLVVEEIGKGYRLEWPARMGDRCVL</sequence>
<evidence type="ECO:0000313" key="2">
    <source>
        <dbReference type="Proteomes" id="UP000784128"/>
    </source>
</evidence>
<evidence type="ECO:0000313" key="1">
    <source>
        <dbReference type="EMBL" id="MBT1072776.1"/>
    </source>
</evidence>
<dbReference type="EMBL" id="JAHDYS010000013">
    <property type="protein sequence ID" value="MBT1072776.1"/>
    <property type="molecule type" value="Genomic_DNA"/>
</dbReference>
<dbReference type="NCBIfam" id="TIGR03347">
    <property type="entry name" value="VI_chp_1"/>
    <property type="match status" value="1"/>
</dbReference>